<evidence type="ECO:0000313" key="8">
    <source>
        <dbReference type="Proteomes" id="UP001589836"/>
    </source>
</evidence>
<protein>
    <submittedName>
        <fullName evidence="7">Squalene--hopene cyclase</fullName>
        <ecNumber evidence="7">5.4.99.17</ecNumber>
    </submittedName>
</protein>
<dbReference type="NCBIfam" id="TIGR01507">
    <property type="entry name" value="hopene_cyclase"/>
    <property type="match status" value="1"/>
</dbReference>
<sequence>MGLSFRNEMSSLITDIISDQEEDGSYRFCFENSLMTDAYTIILWKALQIKDNTLVGILGRRIKDKQQKNGAWRLFKDEQKGNLSATVEAYYALIYAGICSKDDPSMQKAASFIKENGGLDAAGTMTKVMLASTGQLPWSSLPFAPIEAILIPNSFPISFYDFSGYARVHLAPMLLLRNTQYVLKHGTTPDLSDLITIRTQNSGEDYRVLNMVKDAIGHLKELPEELEQRAFDKAEAYMLARIEPNGLLYSYFSCSFFMILALLAKGYSKKDSIITNALQGIVTLLCHSSEKSIHVQNSSSTVWDTALLTSALIEADVEAAKEAIDNAQQYLQSRQHFRYGDWSLHNPSTLPGGFGFSDINTMQPDIDDTTASLIALYPTISNNPKRKEAWNRGLKWVLSMQNRDGGWPAFEKNTDKQLLTLVPMDGAEAAAIDPSTADLTGRTLYFLSAYANLPKEHPSIQKAIRWLREHQRQDGSWYGRWGVCYIYGTWAAITGLMASKLSPTDPTIQRAKDWLLSIQNLDNGWGESCYSDVNKLYTPLHASTPSHTSWALDALISIERRASSPIDKGMSSLLTSLQHPDWTHTYPTGAGLPGFFYIYYHSYNKIWPLKTLAHYQAKYVKGKGGKRSS</sequence>
<comment type="caution">
    <text evidence="7">The sequence shown here is derived from an EMBL/GenBank/DDBJ whole genome shotgun (WGS) entry which is preliminary data.</text>
</comment>
<comment type="pathway">
    <text evidence="1">Secondary metabolite biosynthesis; hopanoid biosynthesis.</text>
</comment>
<comment type="similarity">
    <text evidence="2">Belongs to the terpene cyclase/mutase family.</text>
</comment>
<dbReference type="InterPro" id="IPR018333">
    <property type="entry name" value="Squalene_cyclase"/>
</dbReference>
<feature type="domain" description="Squalene cyclase N-terminal" evidence="6">
    <location>
        <begin position="16"/>
        <end position="288"/>
    </location>
</feature>
<dbReference type="InterPro" id="IPR032697">
    <property type="entry name" value="SQ_cyclase_N"/>
</dbReference>
<evidence type="ECO:0000259" key="5">
    <source>
        <dbReference type="Pfam" id="PF13243"/>
    </source>
</evidence>
<gene>
    <name evidence="7" type="primary">shc</name>
    <name evidence="7" type="ORF">ACFFGV_14960</name>
</gene>
<dbReference type="EC" id="5.4.99.17" evidence="7"/>
<organism evidence="7 8">
    <name type="scientific">Pontibacillus salicampi</name>
    <dbReference type="NCBI Taxonomy" id="1449801"/>
    <lineage>
        <taxon>Bacteria</taxon>
        <taxon>Bacillati</taxon>
        <taxon>Bacillota</taxon>
        <taxon>Bacilli</taxon>
        <taxon>Bacillales</taxon>
        <taxon>Bacillaceae</taxon>
        <taxon>Pontibacillus</taxon>
    </lineage>
</organism>
<dbReference type="EMBL" id="JBHLTP010000012">
    <property type="protein sequence ID" value="MFC0524877.1"/>
    <property type="molecule type" value="Genomic_DNA"/>
</dbReference>
<evidence type="ECO:0000256" key="1">
    <source>
        <dbReference type="ARBA" id="ARBA00004999"/>
    </source>
</evidence>
<dbReference type="Pfam" id="PF13249">
    <property type="entry name" value="SQHop_cyclase_N"/>
    <property type="match status" value="1"/>
</dbReference>
<dbReference type="InterPro" id="IPR032696">
    <property type="entry name" value="SQ_cyclase_C"/>
</dbReference>
<dbReference type="Gene3D" id="1.50.10.20">
    <property type="match status" value="2"/>
</dbReference>
<feature type="domain" description="Squalene cyclase C-terminal" evidence="5">
    <location>
        <begin position="300"/>
        <end position="616"/>
    </location>
</feature>
<keyword evidence="8" id="KW-1185">Reference proteome</keyword>
<name>A0ABV6LR34_9BACI</name>
<dbReference type="InterPro" id="IPR002365">
    <property type="entry name" value="Terpene_synthase_CS"/>
</dbReference>
<dbReference type="PANTHER" id="PTHR11764">
    <property type="entry name" value="TERPENE CYCLASE/MUTASE FAMILY MEMBER"/>
    <property type="match status" value="1"/>
</dbReference>
<proteinExistence type="inferred from homology"/>
<dbReference type="InterPro" id="IPR008930">
    <property type="entry name" value="Terpenoid_cyclase/PrenylTrfase"/>
</dbReference>
<evidence type="ECO:0000259" key="6">
    <source>
        <dbReference type="Pfam" id="PF13249"/>
    </source>
</evidence>
<dbReference type="RefSeq" id="WP_377349387.1">
    <property type="nucleotide sequence ID" value="NZ_JBHLTP010000012.1"/>
</dbReference>
<keyword evidence="4 7" id="KW-0413">Isomerase</keyword>
<dbReference type="Pfam" id="PF13243">
    <property type="entry name" value="SQHop_cyclase_C"/>
    <property type="match status" value="1"/>
</dbReference>
<keyword evidence="3" id="KW-0677">Repeat</keyword>
<dbReference type="InterPro" id="IPR006400">
    <property type="entry name" value="Hopene-cyclase"/>
</dbReference>
<evidence type="ECO:0000256" key="2">
    <source>
        <dbReference type="ARBA" id="ARBA00009755"/>
    </source>
</evidence>
<evidence type="ECO:0000256" key="4">
    <source>
        <dbReference type="ARBA" id="ARBA00023235"/>
    </source>
</evidence>
<evidence type="ECO:0000256" key="3">
    <source>
        <dbReference type="ARBA" id="ARBA00022737"/>
    </source>
</evidence>
<dbReference type="PANTHER" id="PTHR11764:SF20">
    <property type="entry name" value="LANOSTEROL SYNTHASE"/>
    <property type="match status" value="1"/>
</dbReference>
<dbReference type="SFLD" id="SFLDG01016">
    <property type="entry name" value="Prenyltransferase_Like_2"/>
    <property type="match status" value="1"/>
</dbReference>
<accession>A0ABV6LR34</accession>
<dbReference type="GO" id="GO:0051007">
    <property type="term" value="F:squalene-hopene cyclase activity"/>
    <property type="evidence" value="ECO:0007669"/>
    <property type="project" value="UniProtKB-EC"/>
</dbReference>
<dbReference type="Proteomes" id="UP001589836">
    <property type="component" value="Unassembled WGS sequence"/>
</dbReference>
<evidence type="ECO:0000313" key="7">
    <source>
        <dbReference type="EMBL" id="MFC0524877.1"/>
    </source>
</evidence>
<dbReference type="PROSITE" id="PS01074">
    <property type="entry name" value="TERPENE_SYNTHASES"/>
    <property type="match status" value="1"/>
</dbReference>
<dbReference type="NCBIfam" id="TIGR01787">
    <property type="entry name" value="squalene_cyclas"/>
    <property type="match status" value="1"/>
</dbReference>
<dbReference type="SUPFAM" id="SSF48239">
    <property type="entry name" value="Terpenoid cyclases/Protein prenyltransferases"/>
    <property type="match status" value="2"/>
</dbReference>
<reference evidence="7 8" key="1">
    <citation type="submission" date="2024-09" db="EMBL/GenBank/DDBJ databases">
        <authorList>
            <person name="Sun Q."/>
            <person name="Mori K."/>
        </authorList>
    </citation>
    <scope>NUCLEOTIDE SEQUENCE [LARGE SCALE GENOMIC DNA]</scope>
    <source>
        <strain evidence="7 8">NCAIM B.02529</strain>
    </source>
</reference>